<comment type="similarity">
    <text evidence="3 9">Belongs to the CobD/CbiB family.</text>
</comment>
<dbReference type="AlphaFoldDB" id="A0A7C9KXR6"/>
<comment type="caution">
    <text evidence="9">Lacks conserved residue(s) required for the propagation of feature annotation.</text>
</comment>
<dbReference type="PANTHER" id="PTHR34308">
    <property type="entry name" value="COBALAMIN BIOSYNTHESIS PROTEIN CBIB"/>
    <property type="match status" value="1"/>
</dbReference>
<evidence type="ECO:0000256" key="7">
    <source>
        <dbReference type="ARBA" id="ARBA00022989"/>
    </source>
</evidence>
<evidence type="ECO:0000256" key="3">
    <source>
        <dbReference type="ARBA" id="ARBA00006263"/>
    </source>
</evidence>
<protein>
    <recommendedName>
        <fullName evidence="9">Cobalamin biosynthesis protein CobD</fullName>
    </recommendedName>
</protein>
<evidence type="ECO:0000313" key="11">
    <source>
        <dbReference type="Proteomes" id="UP000483432"/>
    </source>
</evidence>
<gene>
    <name evidence="9" type="primary">cobD</name>
    <name evidence="10" type="ORF">GZ085_02760</name>
</gene>
<keyword evidence="5 9" id="KW-0169">Cobalamin biosynthesis</keyword>
<evidence type="ECO:0000256" key="2">
    <source>
        <dbReference type="ARBA" id="ARBA00004953"/>
    </source>
</evidence>
<dbReference type="UniPathway" id="UPA00148"/>
<comment type="subcellular location">
    <subcellularLocation>
        <location evidence="1 9">Cell membrane</location>
        <topology evidence="1 9">Multi-pass membrane protein</topology>
    </subcellularLocation>
</comment>
<dbReference type="NCBIfam" id="NF005792">
    <property type="entry name" value="PRK07630.1"/>
    <property type="match status" value="1"/>
</dbReference>
<evidence type="ECO:0000313" key="10">
    <source>
        <dbReference type="EMBL" id="NDP47310.1"/>
    </source>
</evidence>
<keyword evidence="4 9" id="KW-1003">Cell membrane</keyword>
<feature type="transmembrane region" description="Helical" evidence="9">
    <location>
        <begin position="44"/>
        <end position="66"/>
    </location>
</feature>
<evidence type="ECO:0000256" key="8">
    <source>
        <dbReference type="ARBA" id="ARBA00023136"/>
    </source>
</evidence>
<comment type="caution">
    <text evidence="10">The sequence shown here is derived from an EMBL/GenBank/DDBJ whole genome shotgun (WGS) entry which is preliminary data.</text>
</comment>
<comment type="function">
    <text evidence="9">Converts cobyric acid to cobinamide by the addition of aminopropanol on the F carboxylic group.</text>
</comment>
<dbReference type="PANTHER" id="PTHR34308:SF1">
    <property type="entry name" value="COBALAMIN BIOSYNTHESIS PROTEIN CBIB"/>
    <property type="match status" value="1"/>
</dbReference>
<keyword evidence="8 9" id="KW-0472">Membrane</keyword>
<feature type="transmembrane region" description="Helical" evidence="9">
    <location>
        <begin position="152"/>
        <end position="170"/>
    </location>
</feature>
<evidence type="ECO:0000256" key="1">
    <source>
        <dbReference type="ARBA" id="ARBA00004651"/>
    </source>
</evidence>
<dbReference type="InterPro" id="IPR004485">
    <property type="entry name" value="Cobalamin_biosynth_CobD/CbiB"/>
</dbReference>
<evidence type="ECO:0000256" key="6">
    <source>
        <dbReference type="ARBA" id="ARBA00022692"/>
    </source>
</evidence>
<name>A0A7C9KXR6_9PROT</name>
<keyword evidence="7 9" id="KW-1133">Transmembrane helix</keyword>
<evidence type="ECO:0000256" key="9">
    <source>
        <dbReference type="HAMAP-Rule" id="MF_00024"/>
    </source>
</evidence>
<evidence type="ECO:0000256" key="4">
    <source>
        <dbReference type="ARBA" id="ARBA00022475"/>
    </source>
</evidence>
<dbReference type="GO" id="GO:0005886">
    <property type="term" value="C:plasma membrane"/>
    <property type="evidence" value="ECO:0007669"/>
    <property type="project" value="UniProtKB-SubCell"/>
</dbReference>
<dbReference type="Proteomes" id="UP000483432">
    <property type="component" value="Unassembled WGS sequence"/>
</dbReference>
<proteinExistence type="inferred from homology"/>
<organism evidence="10 11">
    <name type="scientific">Sulfuriferula multivorans</name>
    <dbReference type="NCBI Taxonomy" id="1559896"/>
    <lineage>
        <taxon>Bacteria</taxon>
        <taxon>Pseudomonadati</taxon>
        <taxon>Pseudomonadota</taxon>
        <taxon>Betaproteobacteria</taxon>
        <taxon>Nitrosomonadales</taxon>
        <taxon>Sulfuricellaceae</taxon>
        <taxon>Sulfuriferula</taxon>
    </lineage>
</organism>
<accession>A0A7C9KXR6</accession>
<reference evidence="10 11" key="1">
    <citation type="submission" date="2019-09" db="EMBL/GenBank/DDBJ databases">
        <title>H2 Metabolism Revealed by Metagenomic Analysis in Subglacial Sediment of East Antarctica.</title>
        <authorList>
            <person name="Yang Z."/>
            <person name="Zhang Y."/>
            <person name="Lv Y."/>
            <person name="Yan W."/>
            <person name="Xiao X."/>
            <person name="Sun B."/>
            <person name="Ma H."/>
        </authorList>
    </citation>
    <scope>NUCLEOTIDE SEQUENCE [LARGE SCALE GENOMIC DNA]</scope>
    <source>
        <strain evidence="10">Bin2_2</strain>
    </source>
</reference>
<sequence length="305" mass="33883">MAFFSVLAAVALEHVRPLRRRLPHYQKYTRFILWLDRRLNAGEYSHGAIAWALAVLPVLVGVWLIFSLLSGIHPVLGWVWNVVVLYFTMGFKYFSDTAEQIARLLRAGDLDGARALLVDWRGGDASDFSEDDIMRVTIEQTMTSSHRQMFGVLFWFVLLIPLGPVGAVLFRCASILSRRWVDSQGRFGLCAQRVFHAINWLPARLTALTYAIAGNFEDATFCWRTQAPAWPEVEEGVVLAAGAGAMGLQLGQSIQIGNETVWRPDLGTGQAPEVDAIDSAVSMIWRGLVIWLVAGLLVVIAGWVA</sequence>
<feature type="transmembrane region" description="Helical" evidence="9">
    <location>
        <begin position="78"/>
        <end position="95"/>
    </location>
</feature>
<dbReference type="HAMAP" id="MF_00024">
    <property type="entry name" value="CobD_CbiB"/>
    <property type="match status" value="1"/>
</dbReference>
<evidence type="ECO:0000256" key="5">
    <source>
        <dbReference type="ARBA" id="ARBA00022573"/>
    </source>
</evidence>
<feature type="transmembrane region" description="Helical" evidence="9">
    <location>
        <begin position="283"/>
        <end position="304"/>
    </location>
</feature>
<keyword evidence="6 9" id="KW-0812">Transmembrane</keyword>
<comment type="pathway">
    <text evidence="2 9">Cofactor biosynthesis; adenosylcobalamin biosynthesis.</text>
</comment>
<dbReference type="GO" id="GO:0015420">
    <property type="term" value="F:ABC-type vitamin B12 transporter activity"/>
    <property type="evidence" value="ECO:0007669"/>
    <property type="project" value="UniProtKB-UniRule"/>
</dbReference>
<dbReference type="GO" id="GO:0048472">
    <property type="term" value="F:threonine-phosphate decarboxylase activity"/>
    <property type="evidence" value="ECO:0007669"/>
    <property type="project" value="InterPro"/>
</dbReference>
<dbReference type="EMBL" id="JAAFGW010000023">
    <property type="protein sequence ID" value="NDP47310.1"/>
    <property type="molecule type" value="Genomic_DNA"/>
</dbReference>
<dbReference type="Pfam" id="PF03186">
    <property type="entry name" value="CobD_Cbib"/>
    <property type="match status" value="1"/>
</dbReference>
<dbReference type="GO" id="GO:0009236">
    <property type="term" value="P:cobalamin biosynthetic process"/>
    <property type="evidence" value="ECO:0007669"/>
    <property type="project" value="UniProtKB-UniRule"/>
</dbReference>